<keyword evidence="4" id="KW-1185">Reference proteome</keyword>
<dbReference type="InterPro" id="IPR006076">
    <property type="entry name" value="FAD-dep_OxRdtase"/>
</dbReference>
<dbReference type="EMBL" id="BRYA01000087">
    <property type="protein sequence ID" value="GMI38516.1"/>
    <property type="molecule type" value="Genomic_DNA"/>
</dbReference>
<dbReference type="Proteomes" id="UP001165065">
    <property type="component" value="Unassembled WGS sequence"/>
</dbReference>
<dbReference type="InterPro" id="IPR036188">
    <property type="entry name" value="FAD/NAD-bd_sf"/>
</dbReference>
<evidence type="ECO:0000313" key="4">
    <source>
        <dbReference type="Proteomes" id="UP001165065"/>
    </source>
</evidence>
<feature type="domain" description="FAD dependent oxidoreductase" evidence="2">
    <location>
        <begin position="127"/>
        <end position="441"/>
    </location>
</feature>
<name>A0A9W7GAH9_9STRA</name>
<accession>A0A9W7GAH9</accession>
<dbReference type="Pfam" id="PF01266">
    <property type="entry name" value="DAO"/>
    <property type="match status" value="1"/>
</dbReference>
<evidence type="ECO:0000259" key="2">
    <source>
        <dbReference type="Pfam" id="PF01266"/>
    </source>
</evidence>
<reference evidence="4" key="1">
    <citation type="journal article" date="2023" name="Commun. Biol.">
        <title>Genome analysis of Parmales, the sister group of diatoms, reveals the evolutionary specialization of diatoms from phago-mixotrophs to photoautotrophs.</title>
        <authorList>
            <person name="Ban H."/>
            <person name="Sato S."/>
            <person name="Yoshikawa S."/>
            <person name="Yamada K."/>
            <person name="Nakamura Y."/>
            <person name="Ichinomiya M."/>
            <person name="Sato N."/>
            <person name="Blanc-Mathieu R."/>
            <person name="Endo H."/>
            <person name="Kuwata A."/>
            <person name="Ogata H."/>
        </authorList>
    </citation>
    <scope>NUCLEOTIDE SEQUENCE [LARGE SCALE GENOMIC DNA]</scope>
</reference>
<evidence type="ECO:0000256" key="1">
    <source>
        <dbReference type="SAM" id="MobiDB-lite"/>
    </source>
</evidence>
<protein>
    <recommendedName>
        <fullName evidence="2">FAD dependent oxidoreductase domain-containing protein</fullName>
    </recommendedName>
</protein>
<sequence length="635" mass="68584">MGKPLEDTPTIPPGLQEVKGEARVTFEEGVEVGEDEMEVFGRIVEERCPVAYMITKGGCRIELEWKVERQEPGVPEGTPPGPEGREEGKDSKDSKFGTTLQYPSSTNLYTTPLIHPPLPSITPPTHVTIYGAGLAGISVLYHIRSLSPSTTVTIIDKVGVGMGGASNVAGGLFHPFTPRGKLIWGGEEGMRKGEEMIFKAEKSGREVVVGRRVFRAAVKEGNEDVCKGMLERYEEIMEGGWMGRDEFEKTTGCKGIGGVEYGGGSRVVHVESYLKGLFEYCETMPGSGKVNMVVEDVDFNSAFFDREEREEEGERVVYAAGEGMFKDVNEGPFKEWPVKRVLGQSLEYPPLPSEVCNSTGGVVEAAGSAFAVISGKYASPLPGGRTLLGATQEFKGFMTTPEVEADLRLRGGEALAPALFEVDNEGRRIVSPERTTQGFRLQAERGRRGRLPIAGDLGGGRKMKFSPTALLVLTSATSVVSFGDVPKGPLCDRAATGNPEAFCEEWVNNYGCESNWVDVCKTDHPAGVGYNLYTIGNGGVCVNFGCPYEEFNYKDTVDSPAFVCQGDDVMKMATDSQSQMTGTCQEIKDILESTGIGLGPIPALCSNSNALQEGQIEALPGWFQYVCCDTCSVTP</sequence>
<dbReference type="Gene3D" id="3.30.9.10">
    <property type="entry name" value="D-Amino Acid Oxidase, subunit A, domain 2"/>
    <property type="match status" value="1"/>
</dbReference>
<evidence type="ECO:0000313" key="3">
    <source>
        <dbReference type="EMBL" id="GMI38516.1"/>
    </source>
</evidence>
<feature type="region of interest" description="Disordered" evidence="1">
    <location>
        <begin position="70"/>
        <end position="101"/>
    </location>
</feature>
<feature type="compositionally biased region" description="Basic and acidic residues" evidence="1">
    <location>
        <begin position="83"/>
        <end position="95"/>
    </location>
</feature>
<dbReference type="Gene3D" id="3.50.50.60">
    <property type="entry name" value="FAD/NAD(P)-binding domain"/>
    <property type="match status" value="1"/>
</dbReference>
<gene>
    <name evidence="3" type="ORF">TrCOL_g857</name>
</gene>
<dbReference type="OrthoDB" id="547145at2759"/>
<comment type="caution">
    <text evidence="3">The sequence shown here is derived from an EMBL/GenBank/DDBJ whole genome shotgun (WGS) entry which is preliminary data.</text>
</comment>
<dbReference type="SUPFAM" id="SSF51971">
    <property type="entry name" value="Nucleotide-binding domain"/>
    <property type="match status" value="1"/>
</dbReference>
<dbReference type="AlphaFoldDB" id="A0A9W7GAH9"/>
<organism evidence="3 4">
    <name type="scientific">Triparma columacea</name>
    <dbReference type="NCBI Taxonomy" id="722753"/>
    <lineage>
        <taxon>Eukaryota</taxon>
        <taxon>Sar</taxon>
        <taxon>Stramenopiles</taxon>
        <taxon>Ochrophyta</taxon>
        <taxon>Bolidophyceae</taxon>
        <taxon>Parmales</taxon>
        <taxon>Triparmaceae</taxon>
        <taxon>Triparma</taxon>
    </lineage>
</organism>
<proteinExistence type="predicted"/>